<dbReference type="InterPro" id="IPR050300">
    <property type="entry name" value="GDXG_lipolytic_enzyme"/>
</dbReference>
<dbReference type="GO" id="GO:0016787">
    <property type="term" value="F:hydrolase activity"/>
    <property type="evidence" value="ECO:0007669"/>
    <property type="project" value="UniProtKB-KW"/>
</dbReference>
<dbReference type="AlphaFoldDB" id="A0A7W7ZL66"/>
<dbReference type="EMBL" id="JACHIO010000001">
    <property type="protein sequence ID" value="MBB5061768.1"/>
    <property type="molecule type" value="Genomic_DNA"/>
</dbReference>
<dbReference type="Pfam" id="PF20434">
    <property type="entry name" value="BD-FAE"/>
    <property type="match status" value="1"/>
</dbReference>
<keyword evidence="1" id="KW-0378">Hydrolase</keyword>
<accession>A0A7W7ZL66</accession>
<evidence type="ECO:0000313" key="5">
    <source>
        <dbReference type="Proteomes" id="UP000584867"/>
    </source>
</evidence>
<reference evidence="4 5" key="1">
    <citation type="submission" date="2020-08" db="EMBL/GenBank/DDBJ databases">
        <title>Genomic Encyclopedia of Type Strains, Phase IV (KMG-V): Genome sequencing to study the core and pangenomes of soil and plant-associated prokaryotes.</title>
        <authorList>
            <person name="Whitman W."/>
        </authorList>
    </citation>
    <scope>NUCLEOTIDE SEQUENCE [LARGE SCALE GENOMIC DNA]</scope>
    <source>
        <strain evidence="4 5">X5P3</strain>
    </source>
</reference>
<dbReference type="PANTHER" id="PTHR48081:SF6">
    <property type="entry name" value="PEPTIDASE S9 PROLYL OLIGOPEPTIDASE CATALYTIC DOMAIN-CONTAINING PROTEIN"/>
    <property type="match status" value="1"/>
</dbReference>
<dbReference type="RefSeq" id="WP_184252316.1">
    <property type="nucleotide sequence ID" value="NZ_JACHIO010000001.1"/>
</dbReference>
<proteinExistence type="predicted"/>
<name>A0A7W7ZL66_9BACT</name>
<gene>
    <name evidence="4" type="ORF">HDF15_000093</name>
</gene>
<organism evidence="4 5">
    <name type="scientific">Granulicella mallensis</name>
    <dbReference type="NCBI Taxonomy" id="940614"/>
    <lineage>
        <taxon>Bacteria</taxon>
        <taxon>Pseudomonadati</taxon>
        <taxon>Acidobacteriota</taxon>
        <taxon>Terriglobia</taxon>
        <taxon>Terriglobales</taxon>
        <taxon>Acidobacteriaceae</taxon>
        <taxon>Granulicella</taxon>
    </lineage>
</organism>
<feature type="domain" description="BD-FAE-like" evidence="3">
    <location>
        <begin position="54"/>
        <end position="247"/>
    </location>
</feature>
<dbReference type="PANTHER" id="PTHR48081">
    <property type="entry name" value="AB HYDROLASE SUPERFAMILY PROTEIN C4A8.06C"/>
    <property type="match status" value="1"/>
</dbReference>
<dbReference type="Gene3D" id="3.40.50.1820">
    <property type="entry name" value="alpha/beta hydrolase"/>
    <property type="match status" value="1"/>
</dbReference>
<feature type="chain" id="PRO_5031546017" evidence="2">
    <location>
        <begin position="29"/>
        <end position="296"/>
    </location>
</feature>
<evidence type="ECO:0000259" key="3">
    <source>
        <dbReference type="Pfam" id="PF20434"/>
    </source>
</evidence>
<dbReference type="Proteomes" id="UP000584867">
    <property type="component" value="Unassembled WGS sequence"/>
</dbReference>
<evidence type="ECO:0000256" key="1">
    <source>
        <dbReference type="ARBA" id="ARBA00022801"/>
    </source>
</evidence>
<evidence type="ECO:0000256" key="2">
    <source>
        <dbReference type="SAM" id="SignalP"/>
    </source>
</evidence>
<dbReference type="SUPFAM" id="SSF53474">
    <property type="entry name" value="alpha/beta-Hydrolases"/>
    <property type="match status" value="1"/>
</dbReference>
<feature type="signal peptide" evidence="2">
    <location>
        <begin position="1"/>
        <end position="28"/>
    </location>
</feature>
<comment type="caution">
    <text evidence="4">The sequence shown here is derived from an EMBL/GenBank/DDBJ whole genome shotgun (WGS) entry which is preliminary data.</text>
</comment>
<protein>
    <submittedName>
        <fullName evidence="4">Acetyl esterase/lipase</fullName>
    </submittedName>
</protein>
<dbReference type="InterPro" id="IPR049492">
    <property type="entry name" value="BD-FAE-like_dom"/>
</dbReference>
<sequence>MSAAHPRVPGILLLALSWSILHGSSAAAQQSTIPLWPVSAPLSHGTTAEDQPSIDVYLPSDNPTATGVLVIPGGGYHYLAAPEGKPVALWLQSHGIAAFVLHYRVDPYRYPAEMLDGLRAVRLVRSKAKEFGIADTKIGVWGFSAGGHLASYVMTQSQRTLLPPQDAIDNISARPDFGILAYPVISMRPGVTHHGSHESLLGPDATPDLETLLSNELHVTADTPPAFLFATTDDGVVPVQNSVAFYQACIDHHVSAEMHLFEHGPHGVVLAQNLPGPDAWPNLLATWMTRHGWMKQ</sequence>
<dbReference type="InterPro" id="IPR029058">
    <property type="entry name" value="AB_hydrolase_fold"/>
</dbReference>
<keyword evidence="2" id="KW-0732">Signal</keyword>
<evidence type="ECO:0000313" key="4">
    <source>
        <dbReference type="EMBL" id="MBB5061768.1"/>
    </source>
</evidence>